<evidence type="ECO:0000256" key="1">
    <source>
        <dbReference type="SAM" id="MobiDB-lite"/>
    </source>
</evidence>
<sequence length="231" mass="26353">MGDEDGSKYDVNSPNFDPVLALYSDRVAIPRPDALILDNVAKFDFLFSKCPKDSPVKLDELLKQTKQVKEECQPTTSKELAAPRQGSEETVQTKPRKTRRPRNVLTRISNASGPLAFLRDCMEKRIRVKVWTRNAAGIRGYCLGFVVAFDRHWNLAMADVKEVWSRRVRRKAVHFGDEFDPPREWKLMGPMVTPPKVVVLKTEKGVETCERHVNQMLMRGEHVAFISVTDA</sequence>
<dbReference type="GO" id="GO:0071209">
    <property type="term" value="F:U7 snRNA binding"/>
    <property type="evidence" value="ECO:0007669"/>
    <property type="project" value="InterPro"/>
</dbReference>
<accession>A0AAW2I2M3</accession>
<dbReference type="InterPro" id="IPR039267">
    <property type="entry name" value="Lsm11"/>
</dbReference>
<feature type="domain" description="Sm" evidence="2">
    <location>
        <begin position="116"/>
        <end position="228"/>
    </location>
</feature>
<proteinExistence type="predicted"/>
<dbReference type="InterPro" id="IPR010920">
    <property type="entry name" value="LSM_dom_sf"/>
</dbReference>
<dbReference type="SUPFAM" id="SSF50182">
    <property type="entry name" value="Sm-like ribonucleoproteins"/>
    <property type="match status" value="1"/>
</dbReference>
<dbReference type="PANTHER" id="PTHR21415">
    <property type="entry name" value="U7 SNRNA-ASSOCIATED SM-LIKE PROTEIN LSM11"/>
    <property type="match status" value="1"/>
</dbReference>
<feature type="region of interest" description="Disordered" evidence="1">
    <location>
        <begin position="73"/>
        <end position="100"/>
    </location>
</feature>
<evidence type="ECO:0000259" key="2">
    <source>
        <dbReference type="SMART" id="SM00651"/>
    </source>
</evidence>
<dbReference type="CDD" id="cd01739">
    <property type="entry name" value="LSm11_M"/>
    <property type="match status" value="1"/>
</dbReference>
<organism evidence="3">
    <name type="scientific">Menopon gallinae</name>
    <name type="common">poultry shaft louse</name>
    <dbReference type="NCBI Taxonomy" id="328185"/>
    <lineage>
        <taxon>Eukaryota</taxon>
        <taxon>Metazoa</taxon>
        <taxon>Ecdysozoa</taxon>
        <taxon>Arthropoda</taxon>
        <taxon>Hexapoda</taxon>
        <taxon>Insecta</taxon>
        <taxon>Pterygota</taxon>
        <taxon>Neoptera</taxon>
        <taxon>Paraneoptera</taxon>
        <taxon>Psocodea</taxon>
        <taxon>Troctomorpha</taxon>
        <taxon>Phthiraptera</taxon>
        <taxon>Amblycera</taxon>
        <taxon>Menoponidae</taxon>
        <taxon>Menopon</taxon>
    </lineage>
</organism>
<gene>
    <name evidence="3" type="ORF">PYX00_003704</name>
</gene>
<dbReference type="SMART" id="SM00651">
    <property type="entry name" value="Sm"/>
    <property type="match status" value="1"/>
</dbReference>
<dbReference type="GO" id="GO:0006398">
    <property type="term" value="P:mRNA 3'-end processing by stem-loop binding and cleavage"/>
    <property type="evidence" value="ECO:0007669"/>
    <property type="project" value="TreeGrafter"/>
</dbReference>
<protein>
    <recommendedName>
        <fullName evidence="2">Sm domain-containing protein</fullName>
    </recommendedName>
</protein>
<comment type="caution">
    <text evidence="3">The sequence shown here is derived from an EMBL/GenBank/DDBJ whole genome shotgun (WGS) entry which is preliminary data.</text>
</comment>
<dbReference type="InterPro" id="IPR034109">
    <property type="entry name" value="Lsm11_M"/>
</dbReference>
<dbReference type="InterPro" id="IPR001163">
    <property type="entry name" value="Sm_dom_euk/arc"/>
</dbReference>
<reference evidence="3" key="1">
    <citation type="journal article" date="2024" name="Gigascience">
        <title>Chromosome-level genome of the poultry shaft louse Menopon gallinae provides insight into the host-switching and adaptive evolution of parasitic lice.</title>
        <authorList>
            <person name="Xu Y."/>
            <person name="Ma L."/>
            <person name="Liu S."/>
            <person name="Liang Y."/>
            <person name="Liu Q."/>
            <person name="He Z."/>
            <person name="Tian L."/>
            <person name="Duan Y."/>
            <person name="Cai W."/>
            <person name="Li H."/>
            <person name="Song F."/>
        </authorList>
    </citation>
    <scope>NUCLEOTIDE SEQUENCE</scope>
    <source>
        <strain evidence="3">Cailab_2023a</strain>
    </source>
</reference>
<name>A0AAW2I2M3_9NEOP</name>
<dbReference type="Gene3D" id="2.30.30.100">
    <property type="match status" value="1"/>
</dbReference>
<dbReference type="PANTHER" id="PTHR21415:SF1">
    <property type="entry name" value="U7 SNRNA-ASSOCIATED SM-LIKE PROTEIN LSM11"/>
    <property type="match status" value="1"/>
</dbReference>
<dbReference type="EMBL" id="JARGDH010000002">
    <property type="protein sequence ID" value="KAL0276026.1"/>
    <property type="molecule type" value="Genomic_DNA"/>
</dbReference>
<dbReference type="AlphaFoldDB" id="A0AAW2I2M3"/>
<dbReference type="GO" id="GO:0005683">
    <property type="term" value="C:U7 snRNP"/>
    <property type="evidence" value="ECO:0007669"/>
    <property type="project" value="TreeGrafter"/>
</dbReference>
<evidence type="ECO:0000313" key="3">
    <source>
        <dbReference type="EMBL" id="KAL0276026.1"/>
    </source>
</evidence>